<dbReference type="PANTHER" id="PTHR36438:SF1">
    <property type="entry name" value="IRON-SULFUR CLUSTER REPAIR PROTEIN YTFE"/>
    <property type="match status" value="1"/>
</dbReference>
<proteinExistence type="predicted"/>
<keyword evidence="5" id="KW-0175">Coiled coil</keyword>
<keyword evidence="4" id="KW-0408">Iron</keyword>
<comment type="caution">
    <text evidence="7">The sequence shown here is derived from an EMBL/GenBank/DDBJ whole genome shotgun (WGS) entry which is preliminary data.</text>
</comment>
<evidence type="ECO:0000256" key="5">
    <source>
        <dbReference type="SAM" id="Coils"/>
    </source>
</evidence>
<feature type="domain" description="Hemerythrin-like" evidence="6">
    <location>
        <begin position="22"/>
        <end position="166"/>
    </location>
</feature>
<dbReference type="Pfam" id="PF01814">
    <property type="entry name" value="Hemerythrin"/>
    <property type="match status" value="1"/>
</dbReference>
<dbReference type="PANTHER" id="PTHR36438">
    <property type="entry name" value="IRON-SULFUR CLUSTER REPAIR PROTEIN YTFE"/>
    <property type="match status" value="1"/>
</dbReference>
<evidence type="ECO:0000256" key="1">
    <source>
        <dbReference type="ARBA" id="ARBA00004496"/>
    </source>
</evidence>
<dbReference type="InterPro" id="IPR019903">
    <property type="entry name" value="RIC_family"/>
</dbReference>
<dbReference type="EMBL" id="JANGAC010000006">
    <property type="protein sequence ID" value="MCQ4923306.1"/>
    <property type="molecule type" value="Genomic_DNA"/>
</dbReference>
<gene>
    <name evidence="7" type="ORF">NE686_09435</name>
</gene>
<name>A0ABT1S9Z7_9FIRM</name>
<accession>A0ABT1S9Z7</accession>
<keyword evidence="2" id="KW-0963">Cytoplasm</keyword>
<evidence type="ECO:0000313" key="7">
    <source>
        <dbReference type="EMBL" id="MCQ4923306.1"/>
    </source>
</evidence>
<dbReference type="InterPro" id="IPR012312">
    <property type="entry name" value="Hemerythrin-like"/>
</dbReference>
<keyword evidence="8" id="KW-1185">Reference proteome</keyword>
<sequence length="175" mass="20825">MTNFHSQEIDLNTEKYSQIIEYILKKHHTPLKKELPELEKLVYTIFKVHFDDSGDVLEKVHRLFGGLKTVLESHIIKEERKLFYMIIDYEKEPSQKMLENIVEEIENVEKDNKELEGLVKKIREITNDYLVPPTGCPTYVNTYDRLKELEISLLQHIDIENNIMFYRLKKEANKG</sequence>
<organism evidence="7 8">
    <name type="scientific">Tissierella carlieri</name>
    <dbReference type="NCBI Taxonomy" id="689904"/>
    <lineage>
        <taxon>Bacteria</taxon>
        <taxon>Bacillati</taxon>
        <taxon>Bacillota</taxon>
        <taxon>Tissierellia</taxon>
        <taxon>Tissierellales</taxon>
        <taxon>Tissierellaceae</taxon>
        <taxon>Tissierella</taxon>
    </lineage>
</organism>
<dbReference type="Gene3D" id="1.20.120.520">
    <property type="entry name" value="nmb1532 protein domain like"/>
    <property type="match status" value="1"/>
</dbReference>
<comment type="subcellular location">
    <subcellularLocation>
        <location evidence="1">Cytoplasm</location>
    </subcellularLocation>
</comment>
<dbReference type="Proteomes" id="UP001524478">
    <property type="component" value="Unassembled WGS sequence"/>
</dbReference>
<evidence type="ECO:0000256" key="4">
    <source>
        <dbReference type="ARBA" id="ARBA00023004"/>
    </source>
</evidence>
<protein>
    <submittedName>
        <fullName evidence="7">Hemerythrin domain-containing protein</fullName>
    </submittedName>
</protein>
<dbReference type="RefSeq" id="WP_256311309.1">
    <property type="nucleotide sequence ID" value="NZ_JANGAC010000006.1"/>
</dbReference>
<evidence type="ECO:0000256" key="2">
    <source>
        <dbReference type="ARBA" id="ARBA00022490"/>
    </source>
</evidence>
<feature type="coiled-coil region" evidence="5">
    <location>
        <begin position="98"/>
        <end position="128"/>
    </location>
</feature>
<reference evidence="7 8" key="1">
    <citation type="submission" date="2022-06" db="EMBL/GenBank/DDBJ databases">
        <title>Isolation of gut microbiota from human fecal samples.</title>
        <authorList>
            <person name="Pamer E.G."/>
            <person name="Barat B."/>
            <person name="Waligurski E."/>
            <person name="Medina S."/>
            <person name="Paddock L."/>
            <person name="Mostad J."/>
        </authorList>
    </citation>
    <scope>NUCLEOTIDE SEQUENCE [LARGE SCALE GENOMIC DNA]</scope>
    <source>
        <strain evidence="7 8">DFI.7.95</strain>
    </source>
</reference>
<keyword evidence="3" id="KW-0479">Metal-binding</keyword>
<evidence type="ECO:0000256" key="3">
    <source>
        <dbReference type="ARBA" id="ARBA00022723"/>
    </source>
</evidence>
<evidence type="ECO:0000313" key="8">
    <source>
        <dbReference type="Proteomes" id="UP001524478"/>
    </source>
</evidence>
<evidence type="ECO:0000259" key="6">
    <source>
        <dbReference type="Pfam" id="PF01814"/>
    </source>
</evidence>